<proteinExistence type="inferred from homology"/>
<evidence type="ECO:0000313" key="3">
    <source>
        <dbReference type="EMBL" id="KAK6308967.1"/>
    </source>
</evidence>
<dbReference type="PROSITE" id="PS51547">
    <property type="entry name" value="C2_PI3K"/>
    <property type="match status" value="1"/>
</dbReference>
<comment type="caution">
    <text evidence="3">The sequence shown here is derived from an EMBL/GenBank/DDBJ whole genome shotgun (WGS) entry which is preliminary data.</text>
</comment>
<dbReference type="Proteomes" id="UP001356427">
    <property type="component" value="Unassembled WGS sequence"/>
</dbReference>
<dbReference type="InterPro" id="IPR002420">
    <property type="entry name" value="PI3K-type_C2_dom"/>
</dbReference>
<evidence type="ECO:0000313" key="4">
    <source>
        <dbReference type="Proteomes" id="UP001356427"/>
    </source>
</evidence>
<dbReference type="InterPro" id="IPR042236">
    <property type="entry name" value="PI3K_accessory_sf"/>
</dbReference>
<organism evidence="3 4">
    <name type="scientific">Coregonus suidteri</name>
    <dbReference type="NCBI Taxonomy" id="861788"/>
    <lineage>
        <taxon>Eukaryota</taxon>
        <taxon>Metazoa</taxon>
        <taxon>Chordata</taxon>
        <taxon>Craniata</taxon>
        <taxon>Vertebrata</taxon>
        <taxon>Euteleostomi</taxon>
        <taxon>Actinopterygii</taxon>
        <taxon>Neopterygii</taxon>
        <taxon>Teleostei</taxon>
        <taxon>Protacanthopterygii</taxon>
        <taxon>Salmoniformes</taxon>
        <taxon>Salmonidae</taxon>
        <taxon>Coregoninae</taxon>
        <taxon>Coregonus</taxon>
    </lineage>
</organism>
<feature type="domain" description="C2 PI3K-type" evidence="2">
    <location>
        <begin position="1"/>
        <end position="150"/>
    </location>
</feature>
<evidence type="ECO:0000256" key="1">
    <source>
        <dbReference type="PROSITE-ProRule" id="PRU00880"/>
    </source>
</evidence>
<dbReference type="Gene3D" id="1.25.40.70">
    <property type="entry name" value="Phosphatidylinositol 3-kinase, accessory domain (PIK)"/>
    <property type="match status" value="1"/>
</dbReference>
<comment type="similarity">
    <text evidence="1">Belongs to the PI3/PI4-kinase family.</text>
</comment>
<sequence>MCDNVNMQRVPCSNPRWNEWLTYDMYISDIPRAACLCLSICSVKGRKGAKEASTQFNRTPQTFKELEFDYFNCPVKFPDMTTLGEHANWTISRELGFNYCQSGQSNRVARDQALTDSDSEQLRQLCNQDPLSEITEQEKYFLWRHRCIAF</sequence>
<dbReference type="Gene3D" id="2.60.40.150">
    <property type="entry name" value="C2 domain"/>
    <property type="match status" value="1"/>
</dbReference>
<gene>
    <name evidence="3" type="ORF">J4Q44_G00204300</name>
</gene>
<protein>
    <recommendedName>
        <fullName evidence="2">C2 PI3K-type domain-containing protein</fullName>
    </recommendedName>
</protein>
<reference evidence="3 4" key="1">
    <citation type="submission" date="2021-04" db="EMBL/GenBank/DDBJ databases">
        <authorList>
            <person name="De Guttry C."/>
            <person name="Zahm M."/>
            <person name="Klopp C."/>
            <person name="Cabau C."/>
            <person name="Louis A."/>
            <person name="Berthelot C."/>
            <person name="Parey E."/>
            <person name="Roest Crollius H."/>
            <person name="Montfort J."/>
            <person name="Robinson-Rechavi M."/>
            <person name="Bucao C."/>
            <person name="Bouchez O."/>
            <person name="Gislard M."/>
            <person name="Lluch J."/>
            <person name="Milhes M."/>
            <person name="Lampietro C."/>
            <person name="Lopez Roques C."/>
            <person name="Donnadieu C."/>
            <person name="Braasch I."/>
            <person name="Desvignes T."/>
            <person name="Postlethwait J."/>
            <person name="Bobe J."/>
            <person name="Wedekind C."/>
            <person name="Guiguen Y."/>
        </authorList>
    </citation>
    <scope>NUCLEOTIDE SEQUENCE [LARGE SCALE GENOMIC DNA]</scope>
    <source>
        <strain evidence="3">Cs_M1</strain>
        <tissue evidence="3">Blood</tissue>
    </source>
</reference>
<dbReference type="InterPro" id="IPR035892">
    <property type="entry name" value="C2_domain_sf"/>
</dbReference>
<name>A0AAN8LI47_9TELE</name>
<dbReference type="AlphaFoldDB" id="A0AAN8LI47"/>
<evidence type="ECO:0000259" key="2">
    <source>
        <dbReference type="PROSITE" id="PS51547"/>
    </source>
</evidence>
<accession>A0AAN8LI47</accession>
<dbReference type="EMBL" id="JAGTTL010000018">
    <property type="protein sequence ID" value="KAK6308967.1"/>
    <property type="molecule type" value="Genomic_DNA"/>
</dbReference>
<dbReference type="SUPFAM" id="SSF49562">
    <property type="entry name" value="C2 domain (Calcium/lipid-binding domain, CaLB)"/>
    <property type="match status" value="1"/>
</dbReference>
<dbReference type="Pfam" id="PF00792">
    <property type="entry name" value="PI3K_C2"/>
    <property type="match status" value="1"/>
</dbReference>
<keyword evidence="4" id="KW-1185">Reference proteome</keyword>